<evidence type="ECO:0000256" key="1">
    <source>
        <dbReference type="ARBA" id="ARBA00001947"/>
    </source>
</evidence>
<proteinExistence type="inferred from homology"/>
<keyword evidence="2" id="KW-0479">Metal-binding</keyword>
<dbReference type="InterPro" id="IPR024087">
    <property type="entry name" value="Creatininase-like_sf"/>
</dbReference>
<evidence type="ECO:0000256" key="3">
    <source>
        <dbReference type="ARBA" id="ARBA00022801"/>
    </source>
</evidence>
<dbReference type="GO" id="GO:0046872">
    <property type="term" value="F:metal ion binding"/>
    <property type="evidence" value="ECO:0007669"/>
    <property type="project" value="UniProtKB-KW"/>
</dbReference>
<dbReference type="GO" id="GO:0016811">
    <property type="term" value="F:hydrolase activity, acting on carbon-nitrogen (but not peptide) bonds, in linear amides"/>
    <property type="evidence" value="ECO:0007669"/>
    <property type="project" value="TreeGrafter"/>
</dbReference>
<dbReference type="PANTHER" id="PTHR35005:SF1">
    <property type="entry name" value="2-AMINO-5-FORMYLAMINO-6-RIBOSYLAMINOPYRIMIDIN-4(3H)-ONE 5'-MONOPHOSPHATE DEFORMYLASE"/>
    <property type="match status" value="1"/>
</dbReference>
<dbReference type="EMBL" id="DQWE01000260">
    <property type="protein sequence ID" value="HDI83217.1"/>
    <property type="molecule type" value="Genomic_DNA"/>
</dbReference>
<dbReference type="Pfam" id="PF02633">
    <property type="entry name" value="Creatininase"/>
    <property type="match status" value="1"/>
</dbReference>
<keyword evidence="3" id="KW-0378">Hydrolase</keyword>
<dbReference type="GO" id="GO:0009231">
    <property type="term" value="P:riboflavin biosynthetic process"/>
    <property type="evidence" value="ECO:0007669"/>
    <property type="project" value="TreeGrafter"/>
</dbReference>
<evidence type="ECO:0000256" key="2">
    <source>
        <dbReference type="ARBA" id="ARBA00022723"/>
    </source>
</evidence>
<dbReference type="PANTHER" id="PTHR35005">
    <property type="entry name" value="3-DEHYDRO-SCYLLO-INOSOSE HYDROLASE"/>
    <property type="match status" value="1"/>
</dbReference>
<organism evidence="6">
    <name type="scientific">candidate division WOR-3 bacterium</name>
    <dbReference type="NCBI Taxonomy" id="2052148"/>
    <lineage>
        <taxon>Bacteria</taxon>
        <taxon>Bacteria division WOR-3</taxon>
    </lineage>
</organism>
<evidence type="ECO:0000256" key="5">
    <source>
        <dbReference type="ARBA" id="ARBA00024029"/>
    </source>
</evidence>
<dbReference type="Gene3D" id="3.40.50.10310">
    <property type="entry name" value="Creatininase"/>
    <property type="match status" value="1"/>
</dbReference>
<dbReference type="InterPro" id="IPR003785">
    <property type="entry name" value="Creatininase/forma_Hydrolase"/>
</dbReference>
<sequence length="219" mass="24462">MERNIGRLNWKEIKNLVPERINTCILPVGTMEAHGVTATGTDIIIPRYLSDKIAEKFDFLTAPEIPYGITHSLLPYPGSITVDDRTFEQYVHGVLIGLKKTGFKRVIIMNGHGGNNQVLDDLAFRIYRETGLFCAVIHWWILCSELTKEFFGEAGAHAGVDENGMILAIAPELVKEELLEEDDIYLYSSGLRAVPIPGSVITYKKGEGAPRFNREEAVK</sequence>
<comment type="similarity">
    <text evidence="5">Belongs to the creatininase superfamily.</text>
</comment>
<dbReference type="Proteomes" id="UP000885847">
    <property type="component" value="Unassembled WGS sequence"/>
</dbReference>
<dbReference type="AlphaFoldDB" id="A0A7C0VBB5"/>
<keyword evidence="4" id="KW-0862">Zinc</keyword>
<accession>A0A7C0VBB5</accession>
<feature type="non-terminal residue" evidence="6">
    <location>
        <position position="219"/>
    </location>
</feature>
<protein>
    <submittedName>
        <fullName evidence="6">Creatininase family protein</fullName>
    </submittedName>
</protein>
<comment type="cofactor">
    <cofactor evidence="1">
        <name>Zn(2+)</name>
        <dbReference type="ChEBI" id="CHEBI:29105"/>
    </cofactor>
</comment>
<dbReference type="SUPFAM" id="SSF102215">
    <property type="entry name" value="Creatininase"/>
    <property type="match status" value="1"/>
</dbReference>
<evidence type="ECO:0000256" key="4">
    <source>
        <dbReference type="ARBA" id="ARBA00022833"/>
    </source>
</evidence>
<gene>
    <name evidence="6" type="ORF">ENF18_05450</name>
</gene>
<comment type="caution">
    <text evidence="6">The sequence shown here is derived from an EMBL/GenBank/DDBJ whole genome shotgun (WGS) entry which is preliminary data.</text>
</comment>
<reference evidence="6" key="1">
    <citation type="journal article" date="2020" name="mSystems">
        <title>Genome- and Community-Level Interaction Insights into Carbon Utilization and Element Cycling Functions of Hydrothermarchaeota in Hydrothermal Sediment.</title>
        <authorList>
            <person name="Zhou Z."/>
            <person name="Liu Y."/>
            <person name="Xu W."/>
            <person name="Pan J."/>
            <person name="Luo Z.H."/>
            <person name="Li M."/>
        </authorList>
    </citation>
    <scope>NUCLEOTIDE SEQUENCE [LARGE SCALE GENOMIC DNA]</scope>
    <source>
        <strain evidence="6">HyVt-102</strain>
    </source>
</reference>
<evidence type="ECO:0000313" key="6">
    <source>
        <dbReference type="EMBL" id="HDI83217.1"/>
    </source>
</evidence>
<name>A0A7C0VBB5_UNCW3</name>